<keyword evidence="1" id="KW-0812">Transmembrane</keyword>
<reference evidence="2 3" key="1">
    <citation type="journal article" date="2013" name="BMC Genomics">
        <title>The miniature genome of a carnivorous plant Genlisea aurea contains a low number of genes and short non-coding sequences.</title>
        <authorList>
            <person name="Leushkin E.V."/>
            <person name="Sutormin R.A."/>
            <person name="Nabieva E.R."/>
            <person name="Penin A.A."/>
            <person name="Kondrashov A.S."/>
            <person name="Logacheva M.D."/>
        </authorList>
    </citation>
    <scope>NUCLEOTIDE SEQUENCE [LARGE SCALE GENOMIC DNA]</scope>
</reference>
<dbReference type="PANTHER" id="PTHR33735:SF26">
    <property type="entry name" value="PTERIN-BINDING DOMAIN-CONTAINING PROTEIN"/>
    <property type="match status" value="1"/>
</dbReference>
<keyword evidence="1" id="KW-0472">Membrane</keyword>
<comment type="caution">
    <text evidence="2">The sequence shown here is derived from an EMBL/GenBank/DDBJ whole genome shotgun (WGS) entry which is preliminary data.</text>
</comment>
<dbReference type="Gene3D" id="1.10.287.950">
    <property type="entry name" value="Methyl-accepting chemotaxis protein"/>
    <property type="match status" value="1"/>
</dbReference>
<dbReference type="EMBL" id="AUSU01000901">
    <property type="protein sequence ID" value="EPS72287.1"/>
    <property type="molecule type" value="Genomic_DNA"/>
</dbReference>
<sequence length="124" mass="13185">PLPSGPPSSSNSTWILGLIITFVLPFVTHKWGSLLVYKNRIDTVVQAVEDVVETVEKVAEGVEKVAEGIAGDLPDGKLKEIVKAVEVVAEGTAKTADCVDSVIDKVQEVEGEAAEILETITKKS</sequence>
<dbReference type="PANTHER" id="PTHR33735">
    <property type="entry name" value="EXPRESSED PROTEIN"/>
    <property type="match status" value="1"/>
</dbReference>
<proteinExistence type="predicted"/>
<organism evidence="2 3">
    <name type="scientific">Genlisea aurea</name>
    <dbReference type="NCBI Taxonomy" id="192259"/>
    <lineage>
        <taxon>Eukaryota</taxon>
        <taxon>Viridiplantae</taxon>
        <taxon>Streptophyta</taxon>
        <taxon>Embryophyta</taxon>
        <taxon>Tracheophyta</taxon>
        <taxon>Spermatophyta</taxon>
        <taxon>Magnoliopsida</taxon>
        <taxon>eudicotyledons</taxon>
        <taxon>Gunneridae</taxon>
        <taxon>Pentapetalae</taxon>
        <taxon>asterids</taxon>
        <taxon>lamiids</taxon>
        <taxon>Lamiales</taxon>
        <taxon>Lentibulariaceae</taxon>
        <taxon>Genlisea</taxon>
    </lineage>
</organism>
<name>S8EHU6_9LAMI</name>
<feature type="non-terminal residue" evidence="2">
    <location>
        <position position="124"/>
    </location>
</feature>
<dbReference type="Proteomes" id="UP000015453">
    <property type="component" value="Unassembled WGS sequence"/>
</dbReference>
<feature type="transmembrane region" description="Helical" evidence="1">
    <location>
        <begin position="12"/>
        <end position="31"/>
    </location>
</feature>
<evidence type="ECO:0000313" key="3">
    <source>
        <dbReference type="Proteomes" id="UP000015453"/>
    </source>
</evidence>
<keyword evidence="3" id="KW-1185">Reference proteome</keyword>
<accession>S8EHU6</accession>
<gene>
    <name evidence="2" type="ORF">M569_02473</name>
</gene>
<dbReference type="OrthoDB" id="1927611at2759"/>
<evidence type="ECO:0000313" key="2">
    <source>
        <dbReference type="EMBL" id="EPS72287.1"/>
    </source>
</evidence>
<evidence type="ECO:0000256" key="1">
    <source>
        <dbReference type="SAM" id="Phobius"/>
    </source>
</evidence>
<keyword evidence="1" id="KW-1133">Transmembrane helix</keyword>
<protein>
    <submittedName>
        <fullName evidence="2">Uncharacterized protein</fullName>
    </submittedName>
</protein>
<feature type="non-terminal residue" evidence="2">
    <location>
        <position position="1"/>
    </location>
</feature>
<dbReference type="AlphaFoldDB" id="S8EHU6"/>